<dbReference type="InterPro" id="IPR027417">
    <property type="entry name" value="P-loop_NTPase"/>
</dbReference>
<evidence type="ECO:0000256" key="1">
    <source>
        <dbReference type="ARBA" id="ARBA00022741"/>
    </source>
</evidence>
<dbReference type="OrthoDB" id="986457at2759"/>
<dbReference type="GO" id="GO:0004386">
    <property type="term" value="F:helicase activity"/>
    <property type="evidence" value="ECO:0007669"/>
    <property type="project" value="UniProtKB-KW"/>
</dbReference>
<keyword evidence="1" id="KW-0547">Nucleotide-binding</keyword>
<organism evidence="5 6">
    <name type="scientific">Corchorus olitorius</name>
    <dbReference type="NCBI Taxonomy" id="93759"/>
    <lineage>
        <taxon>Eukaryota</taxon>
        <taxon>Viridiplantae</taxon>
        <taxon>Streptophyta</taxon>
        <taxon>Embryophyta</taxon>
        <taxon>Tracheophyta</taxon>
        <taxon>Spermatophyta</taxon>
        <taxon>Magnoliopsida</taxon>
        <taxon>eudicotyledons</taxon>
        <taxon>Gunneridae</taxon>
        <taxon>Pentapetalae</taxon>
        <taxon>rosids</taxon>
        <taxon>malvids</taxon>
        <taxon>Malvales</taxon>
        <taxon>Malvaceae</taxon>
        <taxon>Grewioideae</taxon>
        <taxon>Apeibeae</taxon>
        <taxon>Corchorus</taxon>
    </lineage>
</organism>
<dbReference type="GO" id="GO:0016787">
    <property type="term" value="F:hydrolase activity"/>
    <property type="evidence" value="ECO:0007669"/>
    <property type="project" value="UniProtKB-KW"/>
</dbReference>
<sequence length="91" mass="10181">MKVSYMNSRGSSCDWKERLKIPPPDKRYNTKDVTATKGNEVEDYFLKHELLMGIYEKESIPIAIIGSDILARAKNGTGRTAAFCIPSLGKD</sequence>
<dbReference type="PANTHER" id="PTHR47960">
    <property type="entry name" value="DEAD-BOX ATP-DEPENDENT RNA HELICASE 50"/>
    <property type="match status" value="1"/>
</dbReference>
<keyword evidence="6" id="KW-1185">Reference proteome</keyword>
<gene>
    <name evidence="5" type="ORF">COLO4_21761</name>
</gene>
<proteinExistence type="predicted"/>
<keyword evidence="3 5" id="KW-0347">Helicase</keyword>
<dbReference type="SUPFAM" id="SSF52540">
    <property type="entry name" value="P-loop containing nucleoside triphosphate hydrolases"/>
    <property type="match status" value="1"/>
</dbReference>
<name>A0A1R3IRF3_9ROSI</name>
<evidence type="ECO:0000256" key="4">
    <source>
        <dbReference type="ARBA" id="ARBA00022840"/>
    </source>
</evidence>
<protein>
    <submittedName>
        <fullName evidence="5">DEAD-box ATP-dependent RNA helicase 8</fullName>
    </submittedName>
</protein>
<evidence type="ECO:0000313" key="6">
    <source>
        <dbReference type="Proteomes" id="UP000187203"/>
    </source>
</evidence>
<dbReference type="GO" id="GO:0005524">
    <property type="term" value="F:ATP binding"/>
    <property type="evidence" value="ECO:0007669"/>
    <property type="project" value="UniProtKB-KW"/>
</dbReference>
<evidence type="ECO:0000256" key="2">
    <source>
        <dbReference type="ARBA" id="ARBA00022801"/>
    </source>
</evidence>
<dbReference type="Gene3D" id="3.40.50.300">
    <property type="entry name" value="P-loop containing nucleotide triphosphate hydrolases"/>
    <property type="match status" value="1"/>
</dbReference>
<keyword evidence="4" id="KW-0067">ATP-binding</keyword>
<reference evidence="6" key="1">
    <citation type="submission" date="2013-09" db="EMBL/GenBank/DDBJ databases">
        <title>Corchorus olitorius genome sequencing.</title>
        <authorList>
            <person name="Alam M."/>
            <person name="Haque M.S."/>
            <person name="Islam M.S."/>
            <person name="Emdad E.M."/>
            <person name="Islam M.M."/>
            <person name="Ahmed B."/>
            <person name="Halim A."/>
            <person name="Hossen Q.M.M."/>
            <person name="Hossain M.Z."/>
            <person name="Ahmed R."/>
            <person name="Khan M.M."/>
            <person name="Islam R."/>
            <person name="Rashid M.M."/>
            <person name="Khan S.A."/>
            <person name="Rahman M.S."/>
            <person name="Alam M."/>
            <person name="Yahiya A.S."/>
            <person name="Khan M.S."/>
            <person name="Azam M.S."/>
            <person name="Haque T."/>
            <person name="Lashkar M.Z.H."/>
            <person name="Akhand A.I."/>
            <person name="Morshed G."/>
            <person name="Roy S."/>
            <person name="Uddin K.S."/>
            <person name="Rabeya T."/>
            <person name="Hossain A.S."/>
            <person name="Chowdhury A."/>
            <person name="Snigdha A.R."/>
            <person name="Mortoza M.S."/>
            <person name="Matin S.A."/>
            <person name="Hoque S.M.E."/>
            <person name="Islam M.K."/>
            <person name="Roy D.K."/>
            <person name="Haider R."/>
            <person name="Moosa M.M."/>
            <person name="Elias S.M."/>
            <person name="Hasan A.M."/>
            <person name="Jahan S."/>
            <person name="Shafiuddin M."/>
            <person name="Mahmood N."/>
            <person name="Shommy N.S."/>
        </authorList>
    </citation>
    <scope>NUCLEOTIDE SEQUENCE [LARGE SCALE GENOMIC DNA]</scope>
    <source>
        <strain evidence="6">cv. O-4</strain>
    </source>
</reference>
<dbReference type="STRING" id="93759.A0A1R3IRF3"/>
<accession>A0A1R3IRF3</accession>
<comment type="caution">
    <text evidence="5">The sequence shown here is derived from an EMBL/GenBank/DDBJ whole genome shotgun (WGS) entry which is preliminary data.</text>
</comment>
<evidence type="ECO:0000313" key="5">
    <source>
        <dbReference type="EMBL" id="OMO85100.1"/>
    </source>
</evidence>
<evidence type="ECO:0000256" key="3">
    <source>
        <dbReference type="ARBA" id="ARBA00022806"/>
    </source>
</evidence>
<keyword evidence="2" id="KW-0378">Hydrolase</keyword>
<dbReference type="AlphaFoldDB" id="A0A1R3IRF3"/>
<dbReference type="EMBL" id="AWUE01017764">
    <property type="protein sequence ID" value="OMO85100.1"/>
    <property type="molecule type" value="Genomic_DNA"/>
</dbReference>
<dbReference type="Proteomes" id="UP000187203">
    <property type="component" value="Unassembled WGS sequence"/>
</dbReference>